<evidence type="ECO:0000256" key="13">
    <source>
        <dbReference type="SAM" id="Phobius"/>
    </source>
</evidence>
<dbReference type="EnsemblMetazoa" id="CPIJ010136-RA">
    <property type="protein sequence ID" value="CPIJ010136-PA"/>
    <property type="gene ID" value="CPIJ010136"/>
</dbReference>
<dbReference type="AlphaFoldDB" id="B0WS10"/>
<dbReference type="HOGENOM" id="CLU_024950_1_1_1"/>
<keyword evidence="8 12" id="KW-0406">Ion transport</keyword>
<dbReference type="PANTHER" id="PTHR11690:SF288">
    <property type="entry name" value="AMILORIDE-SENSITIVE NA+ CHANNEL-RELATED"/>
    <property type="match status" value="1"/>
</dbReference>
<evidence type="ECO:0000256" key="8">
    <source>
        <dbReference type="ARBA" id="ARBA00023065"/>
    </source>
</evidence>
<dbReference type="OrthoDB" id="6021021at2759"/>
<evidence type="ECO:0000313" key="14">
    <source>
        <dbReference type="EMBL" id="EDS33628.1"/>
    </source>
</evidence>
<sequence length="563" mass="64386">MTCEQPDDDSEPAASTAVEVSDVSVTAPTEIKSPVGVHNFGNGLIKRLGNNKHLKQIHSLEDSLVDFCGSSSIHGVRYIGCRSSSYIEKLVWTIIFVTTLYFAGTNIVEAWIKWEKNPVKIVSAEHVTYSWEVPFPAVTICPQTKSKKSLFDIGRSYRETEGNPAKFDDHLKGLLQLCDAPCPYNVNFSSPANPRIVRAMHEVSLSLDDICESVTWDMDKQSCAGMFHRVLTEDGICYSFNGLAGKELFRGDRLHRHYNHSEGTAAIQNWNPEVGYGSAEAEIEYPRRSFLDDKKIDLVINLRLDRGDFDYSCRVEQGFMVYVHSPEDFPQARLGAIYAPMGKSTYVTVKVRDTQLSSKLVDFPPEKRKCYMVGEKELEYFRVYTQKNCELECRAREQLFTEGCVNFALPHDEEDKLCNVQKQHCGTVDSHHRSREKKIRPRRNSDAKSCHCLPTCTYVKYETEMLQTDLDYRSIRKERKESSNISYTQISVHYNKEKFPTFERTDSYTITELLGTFGGLLGLFMGVSLLSFVEILYFCTLRPFCVWRRMNRKLKLQQQGAST</sequence>
<keyword evidence="5 12" id="KW-0812">Transmembrane</keyword>
<evidence type="ECO:0000256" key="7">
    <source>
        <dbReference type="ARBA" id="ARBA00023053"/>
    </source>
</evidence>
<dbReference type="Proteomes" id="UP000002320">
    <property type="component" value="Unassembled WGS sequence"/>
</dbReference>
<keyword evidence="3 12" id="KW-0813">Transport</keyword>
<evidence type="ECO:0000256" key="12">
    <source>
        <dbReference type="RuleBase" id="RU000679"/>
    </source>
</evidence>
<evidence type="ECO:0000256" key="1">
    <source>
        <dbReference type="ARBA" id="ARBA00004141"/>
    </source>
</evidence>
<evidence type="ECO:0000256" key="5">
    <source>
        <dbReference type="ARBA" id="ARBA00022692"/>
    </source>
</evidence>
<dbReference type="InterPro" id="IPR001873">
    <property type="entry name" value="ENaC"/>
</dbReference>
<keyword evidence="11 12" id="KW-0407">Ion channel</keyword>
<dbReference type="KEGG" id="cqu:CpipJ_CPIJ010136"/>
<dbReference type="PANTHER" id="PTHR11690">
    <property type="entry name" value="AMILORIDE-SENSITIVE SODIUM CHANNEL-RELATED"/>
    <property type="match status" value="1"/>
</dbReference>
<protein>
    <submittedName>
        <fullName evidence="14 15">Pickpocket</fullName>
    </submittedName>
</protein>
<feature type="transmembrane region" description="Helical" evidence="13">
    <location>
        <begin position="513"/>
        <end position="539"/>
    </location>
</feature>
<dbReference type="Pfam" id="PF00858">
    <property type="entry name" value="ASC"/>
    <property type="match status" value="1"/>
</dbReference>
<evidence type="ECO:0000256" key="3">
    <source>
        <dbReference type="ARBA" id="ARBA00022448"/>
    </source>
</evidence>
<comment type="similarity">
    <text evidence="2 12">Belongs to the amiloride-sensitive sodium channel (TC 1.A.6) family.</text>
</comment>
<dbReference type="Gene3D" id="1.10.287.770">
    <property type="entry name" value="YojJ-like"/>
    <property type="match status" value="1"/>
</dbReference>
<gene>
    <name evidence="15" type="primary">6042368</name>
    <name evidence="14" type="ORF">CpipJ_CPIJ010136</name>
</gene>
<keyword evidence="10 12" id="KW-0739">Sodium transport</keyword>
<name>B0WS10_CULQU</name>
<dbReference type="GO" id="GO:0015280">
    <property type="term" value="F:ligand-gated sodium channel activity"/>
    <property type="evidence" value="ECO:0007669"/>
    <property type="project" value="TreeGrafter"/>
</dbReference>
<proteinExistence type="inferred from homology"/>
<keyword evidence="7" id="KW-0915">Sodium</keyword>
<reference evidence="15" key="2">
    <citation type="submission" date="2020-05" db="UniProtKB">
        <authorList>
            <consortium name="EnsemblMetazoa"/>
        </authorList>
    </citation>
    <scope>IDENTIFICATION</scope>
    <source>
        <strain evidence="15">JHB</strain>
    </source>
</reference>
<accession>B0WS10</accession>
<organism>
    <name type="scientific">Culex quinquefasciatus</name>
    <name type="common">Southern house mosquito</name>
    <name type="synonym">Culex pungens</name>
    <dbReference type="NCBI Taxonomy" id="7176"/>
    <lineage>
        <taxon>Eukaryota</taxon>
        <taxon>Metazoa</taxon>
        <taxon>Ecdysozoa</taxon>
        <taxon>Arthropoda</taxon>
        <taxon>Hexapoda</taxon>
        <taxon>Insecta</taxon>
        <taxon>Pterygota</taxon>
        <taxon>Neoptera</taxon>
        <taxon>Endopterygota</taxon>
        <taxon>Diptera</taxon>
        <taxon>Nematocera</taxon>
        <taxon>Culicoidea</taxon>
        <taxon>Culicidae</taxon>
        <taxon>Culicinae</taxon>
        <taxon>Culicini</taxon>
        <taxon>Culex</taxon>
        <taxon>Culex</taxon>
    </lineage>
</organism>
<evidence type="ECO:0000256" key="11">
    <source>
        <dbReference type="ARBA" id="ARBA00023303"/>
    </source>
</evidence>
<evidence type="ECO:0000313" key="16">
    <source>
        <dbReference type="Proteomes" id="UP000002320"/>
    </source>
</evidence>
<dbReference type="OMA" id="FEFFEYL"/>
<evidence type="ECO:0000256" key="4">
    <source>
        <dbReference type="ARBA" id="ARBA00022461"/>
    </source>
</evidence>
<evidence type="ECO:0000256" key="9">
    <source>
        <dbReference type="ARBA" id="ARBA00023136"/>
    </source>
</evidence>
<dbReference type="VEuPathDB" id="VectorBase:CQUJHB006795"/>
<evidence type="ECO:0000256" key="10">
    <source>
        <dbReference type="ARBA" id="ARBA00023201"/>
    </source>
</evidence>
<comment type="subcellular location">
    <subcellularLocation>
        <location evidence="1">Membrane</location>
        <topology evidence="1">Multi-pass membrane protein</topology>
    </subcellularLocation>
</comment>
<keyword evidence="16" id="KW-1185">Reference proteome</keyword>
<dbReference type="EMBL" id="DS232063">
    <property type="protein sequence ID" value="EDS33628.1"/>
    <property type="molecule type" value="Genomic_DNA"/>
</dbReference>
<reference evidence="14" key="1">
    <citation type="submission" date="2007-03" db="EMBL/GenBank/DDBJ databases">
        <title>Annotation of Culex pipiens quinquefasciatus.</title>
        <authorList>
            <consortium name="The Broad Institute Genome Sequencing Platform"/>
            <person name="Atkinson P.W."/>
            <person name="Hemingway J."/>
            <person name="Christensen B.M."/>
            <person name="Higgs S."/>
            <person name="Kodira C."/>
            <person name="Hannick L."/>
            <person name="Megy K."/>
            <person name="O'Leary S."/>
            <person name="Pearson M."/>
            <person name="Haas B.J."/>
            <person name="Mauceli E."/>
            <person name="Wortman J.R."/>
            <person name="Lee N.H."/>
            <person name="Guigo R."/>
            <person name="Stanke M."/>
            <person name="Alvarado L."/>
            <person name="Amedeo P."/>
            <person name="Antoine C.H."/>
            <person name="Arensburger P."/>
            <person name="Bidwell S.L."/>
            <person name="Crawford M."/>
            <person name="Camaro F."/>
            <person name="Devon K."/>
            <person name="Engels R."/>
            <person name="Hammond M."/>
            <person name="Howarth C."/>
            <person name="Koehrsen M."/>
            <person name="Lawson D."/>
            <person name="Montgomery P."/>
            <person name="Nene V."/>
            <person name="Nusbaum C."/>
            <person name="Puiu D."/>
            <person name="Romero-Severson J."/>
            <person name="Severson D.W."/>
            <person name="Shumway M."/>
            <person name="Sisk P."/>
            <person name="Stolte C."/>
            <person name="Zeng Q."/>
            <person name="Eisenstadt E."/>
            <person name="Fraser-Liggett C."/>
            <person name="Strausberg R."/>
            <person name="Galagan J."/>
            <person name="Birren B."/>
            <person name="Collins F.H."/>
        </authorList>
    </citation>
    <scope>NUCLEOTIDE SEQUENCE [LARGE SCALE GENOMIC DNA]</scope>
    <source>
        <strain evidence="14">JHB</strain>
    </source>
</reference>
<dbReference type="PRINTS" id="PR01078">
    <property type="entry name" value="AMINACHANNEL"/>
</dbReference>
<dbReference type="InParanoid" id="B0WS10"/>
<dbReference type="Gene3D" id="2.60.470.10">
    <property type="entry name" value="Acid-sensing ion channels like domains"/>
    <property type="match status" value="1"/>
</dbReference>
<dbReference type="GO" id="GO:0005886">
    <property type="term" value="C:plasma membrane"/>
    <property type="evidence" value="ECO:0007669"/>
    <property type="project" value="TreeGrafter"/>
</dbReference>
<evidence type="ECO:0000256" key="2">
    <source>
        <dbReference type="ARBA" id="ARBA00007193"/>
    </source>
</evidence>
<keyword evidence="6 13" id="KW-1133">Transmembrane helix</keyword>
<evidence type="ECO:0000313" key="15">
    <source>
        <dbReference type="EnsemblMetazoa" id="CPIJ010136-PA"/>
    </source>
</evidence>
<dbReference type="eggNOG" id="KOG4294">
    <property type="taxonomic scope" value="Eukaryota"/>
</dbReference>
<keyword evidence="9 13" id="KW-0472">Membrane</keyword>
<evidence type="ECO:0000256" key="6">
    <source>
        <dbReference type="ARBA" id="ARBA00022989"/>
    </source>
</evidence>
<dbReference type="VEuPathDB" id="VectorBase:CPIJ010136"/>
<keyword evidence="4 12" id="KW-0894">Sodium channel</keyword>